<accession>A0A1C7MCJ0</accession>
<organism evidence="1 2">
    <name type="scientific">Grifola frondosa</name>
    <name type="common">Maitake</name>
    <name type="synonym">Polyporus frondosus</name>
    <dbReference type="NCBI Taxonomy" id="5627"/>
    <lineage>
        <taxon>Eukaryota</taxon>
        <taxon>Fungi</taxon>
        <taxon>Dikarya</taxon>
        <taxon>Basidiomycota</taxon>
        <taxon>Agaricomycotina</taxon>
        <taxon>Agaricomycetes</taxon>
        <taxon>Polyporales</taxon>
        <taxon>Grifolaceae</taxon>
        <taxon>Grifola</taxon>
    </lineage>
</organism>
<proteinExistence type="predicted"/>
<dbReference type="STRING" id="5627.A0A1C7MCJ0"/>
<sequence>MPVVVKESSAAHCTRYVLWLRIGCWLTRLQVVRRLRRVRARRADVRVLHYEPVIGYPLKAHASIPREILAEHPEVDVCDDLIDCSIDICSVEVPWLFQDNFNHADTRCDFAYGVPTSDLLMKNIFCYIVKDGYAACIAGTRSYDAVSAVAAYNDNHLGGHLYEHLRGNRYITKCNSVILSRTCKIGPNTLVGGCMQITMGASVHASGIGQHCTGNGWHGGVKKQHEQCENVNVESWIYFLVLAV</sequence>
<dbReference type="InterPro" id="IPR051956">
    <property type="entry name" value="eIF2B_epsilon"/>
</dbReference>
<keyword evidence="1" id="KW-0396">Initiation factor</keyword>
<name>A0A1C7MCJ0_GRIFR</name>
<dbReference type="EMBL" id="LUGG01000009">
    <property type="protein sequence ID" value="OBZ72704.1"/>
    <property type="molecule type" value="Genomic_DNA"/>
</dbReference>
<dbReference type="PANTHER" id="PTHR45887:SF1">
    <property type="entry name" value="TRANSLATION INITIATION FACTOR EIF-2B SUBUNIT EPSILON"/>
    <property type="match status" value="1"/>
</dbReference>
<dbReference type="GO" id="GO:0005851">
    <property type="term" value="C:eukaryotic translation initiation factor 2B complex"/>
    <property type="evidence" value="ECO:0007669"/>
    <property type="project" value="TreeGrafter"/>
</dbReference>
<dbReference type="Proteomes" id="UP000092993">
    <property type="component" value="Unassembled WGS sequence"/>
</dbReference>
<dbReference type="OrthoDB" id="424572at2759"/>
<dbReference type="AlphaFoldDB" id="A0A1C7MCJ0"/>
<dbReference type="GO" id="GO:0031369">
    <property type="term" value="F:translation initiation factor binding"/>
    <property type="evidence" value="ECO:0007669"/>
    <property type="project" value="TreeGrafter"/>
</dbReference>
<keyword evidence="1" id="KW-0648">Protein biosynthesis</keyword>
<comment type="caution">
    <text evidence="1">The sequence shown here is derived from an EMBL/GenBank/DDBJ whole genome shotgun (WGS) entry which is preliminary data.</text>
</comment>
<protein>
    <submittedName>
        <fullName evidence="1">Putative translation initiation factor eIF-2B subunit epsilon</fullName>
    </submittedName>
</protein>
<reference evidence="1 2" key="1">
    <citation type="submission" date="2016-03" db="EMBL/GenBank/DDBJ databases">
        <title>Whole genome sequencing of Grifola frondosa 9006-11.</title>
        <authorList>
            <person name="Min B."/>
            <person name="Park H."/>
            <person name="Kim J.-G."/>
            <person name="Cho H."/>
            <person name="Oh Y.-L."/>
            <person name="Kong W.-S."/>
            <person name="Choi I.-G."/>
        </authorList>
    </citation>
    <scope>NUCLEOTIDE SEQUENCE [LARGE SCALE GENOMIC DNA]</scope>
    <source>
        <strain evidence="1 2">9006-11</strain>
    </source>
</reference>
<gene>
    <name evidence="1" type="primary">tif225</name>
    <name evidence="1" type="ORF">A0H81_07517</name>
</gene>
<evidence type="ECO:0000313" key="2">
    <source>
        <dbReference type="Proteomes" id="UP000092993"/>
    </source>
</evidence>
<dbReference type="GO" id="GO:0003743">
    <property type="term" value="F:translation initiation factor activity"/>
    <property type="evidence" value="ECO:0007669"/>
    <property type="project" value="UniProtKB-KW"/>
</dbReference>
<keyword evidence="2" id="KW-1185">Reference proteome</keyword>
<dbReference type="PANTHER" id="PTHR45887">
    <property type="entry name" value="TRANSLATION INITIATION FACTOR EIF-2B SUBUNIT EPSILON"/>
    <property type="match status" value="1"/>
</dbReference>
<evidence type="ECO:0000313" key="1">
    <source>
        <dbReference type="EMBL" id="OBZ72704.1"/>
    </source>
</evidence>
<dbReference type="GO" id="GO:0005085">
    <property type="term" value="F:guanyl-nucleotide exchange factor activity"/>
    <property type="evidence" value="ECO:0007669"/>
    <property type="project" value="TreeGrafter"/>
</dbReference>